<feature type="binding site" evidence="12">
    <location>
        <position position="211"/>
    </location>
    <ligand>
        <name>Zn(2+)</name>
        <dbReference type="ChEBI" id="CHEBI:29105"/>
        <note>catalytic</note>
    </ligand>
</feature>
<organism evidence="15 16">
    <name type="scientific">Strongyloides venezuelensis</name>
    <name type="common">Threadworm</name>
    <dbReference type="NCBI Taxonomy" id="75913"/>
    <lineage>
        <taxon>Eukaryota</taxon>
        <taxon>Metazoa</taxon>
        <taxon>Ecdysozoa</taxon>
        <taxon>Nematoda</taxon>
        <taxon>Chromadorea</taxon>
        <taxon>Rhabditida</taxon>
        <taxon>Tylenchina</taxon>
        <taxon>Panagrolaimomorpha</taxon>
        <taxon>Strongyloidoidea</taxon>
        <taxon>Strongyloididae</taxon>
        <taxon>Strongyloides</taxon>
    </lineage>
</organism>
<evidence type="ECO:0000256" key="10">
    <source>
        <dbReference type="ARBA" id="ARBA00023180"/>
    </source>
</evidence>
<keyword evidence="10" id="KW-0325">Glycoprotein</keyword>
<sequence>MKNKSIIFLYIFLSVIVVSTKNLVSKDEEKDLKITEETNEILEKIVKKVLNIGDKSIENTLQDNNKTNTGIINQTRLFQGDIVLNPSQAKDIIDQVVEKVESEGIDVSEYTGNTKIRNKRKMEANMSLIWEFPIPYIVEEGVNDTLVMIALKLMELETCIRFQRQATLIPKAGLRYYRDVGCFSHVGRKLLNTFQDISIGDGCETIGTIQHETMHALGSYHEQSREDRDNYLKVFLNNVKKDSEYNFIKVNLSSSLTYNTRYDYGSEMQYPTNAFSINEQPTMLPVEPFYEKTLGVDGGLSFVDVKLLNYHYCIKICPLPIVCFNDGYQDPNNCAKCKCVNGYTGDYCDQLPPKLSHCGDTLYEISHRKKYLYIYGGKNCIHHLKGKSNKKLKITITVLNYYPTFKNRCKLDNSLEIKYLEDKTVTGALFCLNDNATIFSRNDHVIVHHRSTSTNNGATLEIESIEDSNKTDTIKK</sequence>
<feature type="signal peptide" evidence="11 13">
    <location>
        <begin position="1"/>
        <end position="20"/>
    </location>
</feature>
<evidence type="ECO:0000256" key="2">
    <source>
        <dbReference type="ARBA" id="ARBA00022525"/>
    </source>
</evidence>
<dbReference type="PANTHER" id="PTHR10127">
    <property type="entry name" value="DISCOIDIN, CUB, EGF, LAMININ , AND ZINC METALLOPROTEASE DOMAIN CONTAINING"/>
    <property type="match status" value="1"/>
</dbReference>
<reference evidence="15" key="1">
    <citation type="submission" date="2014-07" db="EMBL/GenBank/DDBJ databases">
        <authorList>
            <person name="Martin A.A"/>
            <person name="De Silva N."/>
        </authorList>
    </citation>
    <scope>NUCLEOTIDE SEQUENCE</scope>
</reference>
<dbReference type="InterPro" id="IPR001506">
    <property type="entry name" value="Peptidase_M12A"/>
</dbReference>
<keyword evidence="2 11" id="KW-0964">Secreted</keyword>
<dbReference type="AlphaFoldDB" id="A0A0K0F1K7"/>
<evidence type="ECO:0000313" key="15">
    <source>
        <dbReference type="Proteomes" id="UP000035680"/>
    </source>
</evidence>
<keyword evidence="3 12" id="KW-0645">Protease</keyword>
<evidence type="ECO:0000256" key="9">
    <source>
        <dbReference type="ARBA" id="ARBA00023157"/>
    </source>
</evidence>
<name>A0A0K0F1K7_STRVS</name>
<dbReference type="SUPFAM" id="SSF55486">
    <property type="entry name" value="Metalloproteases ('zincins'), catalytic domain"/>
    <property type="match status" value="1"/>
</dbReference>
<dbReference type="GO" id="GO:0008270">
    <property type="term" value="F:zinc ion binding"/>
    <property type="evidence" value="ECO:0007669"/>
    <property type="project" value="UniProtKB-UniRule"/>
</dbReference>
<reference evidence="16" key="2">
    <citation type="submission" date="2015-08" db="UniProtKB">
        <authorList>
            <consortium name="WormBaseParasite"/>
        </authorList>
    </citation>
    <scope>IDENTIFICATION</scope>
</reference>
<dbReference type="PRINTS" id="PR00480">
    <property type="entry name" value="ASTACIN"/>
</dbReference>
<dbReference type="GO" id="GO:0005576">
    <property type="term" value="C:extracellular region"/>
    <property type="evidence" value="ECO:0007669"/>
    <property type="project" value="UniProtKB-SubCell"/>
</dbReference>
<dbReference type="InterPro" id="IPR000742">
    <property type="entry name" value="EGF"/>
</dbReference>
<evidence type="ECO:0000256" key="3">
    <source>
        <dbReference type="ARBA" id="ARBA00022670"/>
    </source>
</evidence>
<protein>
    <recommendedName>
        <fullName evidence="11">Zinc metalloproteinase</fullName>
    </recommendedName>
</protein>
<dbReference type="PROSITE" id="PS51864">
    <property type="entry name" value="ASTACIN"/>
    <property type="match status" value="1"/>
</dbReference>
<dbReference type="GO" id="GO:0018996">
    <property type="term" value="P:molting cycle, collagen and cuticulin-based cuticle"/>
    <property type="evidence" value="ECO:0007669"/>
    <property type="project" value="InterPro"/>
</dbReference>
<dbReference type="InterPro" id="IPR006026">
    <property type="entry name" value="Peptidase_Metallo"/>
</dbReference>
<comment type="caution">
    <text evidence="12">Lacks conserved residue(s) required for the propagation of feature annotation.</text>
</comment>
<accession>A0A0K0F1K7</accession>
<feature type="binding site" evidence="12">
    <location>
        <position position="215"/>
    </location>
    <ligand>
        <name>Zn(2+)</name>
        <dbReference type="ChEBI" id="CHEBI:29105"/>
        <note>catalytic</note>
    </ligand>
</feature>
<feature type="chain" id="PRO_5015024141" description="Zinc metalloproteinase" evidence="11 13">
    <location>
        <begin position="21"/>
        <end position="476"/>
    </location>
</feature>
<evidence type="ECO:0000256" key="5">
    <source>
        <dbReference type="ARBA" id="ARBA00022729"/>
    </source>
</evidence>
<dbReference type="GO" id="GO:0006508">
    <property type="term" value="P:proteolysis"/>
    <property type="evidence" value="ECO:0007669"/>
    <property type="project" value="UniProtKB-KW"/>
</dbReference>
<dbReference type="PROSITE" id="PS00022">
    <property type="entry name" value="EGF_1"/>
    <property type="match status" value="1"/>
</dbReference>
<comment type="subcellular location">
    <subcellularLocation>
        <location evidence="1 11">Secreted</location>
    </subcellularLocation>
</comment>
<dbReference type="InterPro" id="IPR017050">
    <property type="entry name" value="Metallopeptidase_nem"/>
</dbReference>
<feature type="binding site" evidence="12">
    <location>
        <position position="221"/>
    </location>
    <ligand>
        <name>Zn(2+)</name>
        <dbReference type="ChEBI" id="CHEBI:29105"/>
        <note>catalytic</note>
    </ligand>
</feature>
<evidence type="ECO:0000256" key="12">
    <source>
        <dbReference type="PROSITE-ProRule" id="PRU01211"/>
    </source>
</evidence>
<evidence type="ECO:0000256" key="13">
    <source>
        <dbReference type="RuleBase" id="RU361183"/>
    </source>
</evidence>
<dbReference type="InterPro" id="IPR034035">
    <property type="entry name" value="Astacin-like_dom"/>
</dbReference>
<dbReference type="PANTHER" id="PTHR10127:SF780">
    <property type="entry name" value="METALLOENDOPEPTIDASE"/>
    <property type="match status" value="1"/>
</dbReference>
<dbReference type="WBParaSite" id="SVE_0268200.1">
    <property type="protein sequence ID" value="SVE_0268200.1"/>
    <property type="gene ID" value="SVE_0268200"/>
</dbReference>
<dbReference type="InterPro" id="IPR024079">
    <property type="entry name" value="MetalloPept_cat_dom_sf"/>
</dbReference>
<evidence type="ECO:0000256" key="8">
    <source>
        <dbReference type="ARBA" id="ARBA00023049"/>
    </source>
</evidence>
<evidence type="ECO:0000256" key="7">
    <source>
        <dbReference type="ARBA" id="ARBA00022833"/>
    </source>
</evidence>
<evidence type="ECO:0000256" key="11">
    <source>
        <dbReference type="PIRNR" id="PIRNR036365"/>
    </source>
</evidence>
<evidence type="ECO:0000256" key="6">
    <source>
        <dbReference type="ARBA" id="ARBA00022801"/>
    </source>
</evidence>
<evidence type="ECO:0000259" key="14">
    <source>
        <dbReference type="PROSITE" id="PS51864"/>
    </source>
</evidence>
<proteinExistence type="predicted"/>
<dbReference type="Gene3D" id="3.40.390.10">
    <property type="entry name" value="Collagenase (Catalytic Domain)"/>
    <property type="match status" value="1"/>
</dbReference>
<evidence type="ECO:0000313" key="16">
    <source>
        <dbReference type="WBParaSite" id="SVE_0268200.1"/>
    </source>
</evidence>
<dbReference type="Proteomes" id="UP000035680">
    <property type="component" value="Unassembled WGS sequence"/>
</dbReference>
<keyword evidence="15" id="KW-1185">Reference proteome</keyword>
<dbReference type="SMART" id="SM00235">
    <property type="entry name" value="ZnMc"/>
    <property type="match status" value="1"/>
</dbReference>
<keyword evidence="7 12" id="KW-0862">Zinc</keyword>
<keyword evidence="8 12" id="KW-0482">Metalloprotease</keyword>
<dbReference type="PIRSF" id="PIRSF036365">
    <property type="entry name" value="Astacin_nematoda"/>
    <property type="match status" value="1"/>
</dbReference>
<keyword evidence="4 12" id="KW-0479">Metal-binding</keyword>
<keyword evidence="6 12" id="KW-0378">Hydrolase</keyword>
<dbReference type="PROSITE" id="PS01186">
    <property type="entry name" value="EGF_2"/>
    <property type="match status" value="1"/>
</dbReference>
<keyword evidence="5 11" id="KW-0732">Signal</keyword>
<evidence type="ECO:0000256" key="4">
    <source>
        <dbReference type="ARBA" id="ARBA00022723"/>
    </source>
</evidence>
<dbReference type="Pfam" id="PF01400">
    <property type="entry name" value="Astacin"/>
    <property type="match status" value="1"/>
</dbReference>
<keyword evidence="9" id="KW-1015">Disulfide bond</keyword>
<dbReference type="CDD" id="cd04280">
    <property type="entry name" value="ZnMc_astacin_like"/>
    <property type="match status" value="1"/>
</dbReference>
<feature type="active site" evidence="12">
    <location>
        <position position="212"/>
    </location>
</feature>
<comment type="cofactor">
    <cofactor evidence="12 13">
        <name>Zn(2+)</name>
        <dbReference type="ChEBI" id="CHEBI:29105"/>
    </cofactor>
    <text evidence="12 13">Binds 1 zinc ion per subunit.</text>
</comment>
<feature type="domain" description="Peptidase M12A" evidence="14">
    <location>
        <begin position="124"/>
        <end position="318"/>
    </location>
</feature>
<evidence type="ECO:0000256" key="1">
    <source>
        <dbReference type="ARBA" id="ARBA00004613"/>
    </source>
</evidence>
<dbReference type="GO" id="GO:0004222">
    <property type="term" value="F:metalloendopeptidase activity"/>
    <property type="evidence" value="ECO:0007669"/>
    <property type="project" value="UniProtKB-UniRule"/>
</dbReference>